<gene>
    <name evidence="1" type="ORF">NCTC9149_01657</name>
</gene>
<sequence>MILYKYVDLDTANIIIENSTFKFSKASSLNDPFELTSLHYGSNIENDAQMTRFIVASMSYGILSLTRNPLNPLMWAHYGKGEKYDGGHGISLDRFNKSHGGFVFGIDPDEAGFNDNNKNVIPAKYGSVIYASTKPKSPFENSQNHTFFEGMQHTFNPNILEALQRTFLYKPSYWSYEEEVRVVRNVHRKNNEIQDVKKTSIKELYIGFRNSFNKKYLTQIKEQINESLPHCEIYVCGFDKSEWTFNKILIDEAIKRCIA</sequence>
<organism evidence="1 2">
    <name type="scientific">Klebsiella grimontii</name>
    <dbReference type="NCBI Taxonomy" id="2058152"/>
    <lineage>
        <taxon>Bacteria</taxon>
        <taxon>Pseudomonadati</taxon>
        <taxon>Pseudomonadota</taxon>
        <taxon>Gammaproteobacteria</taxon>
        <taxon>Enterobacterales</taxon>
        <taxon>Enterobacteriaceae</taxon>
        <taxon>Klebsiella/Raoultella group</taxon>
        <taxon>Klebsiella</taxon>
    </lineage>
</organism>
<comment type="caution">
    <text evidence="1">The sequence shown here is derived from an EMBL/GenBank/DDBJ whole genome shotgun (WGS) entry which is preliminary data.</text>
</comment>
<dbReference type="Proteomes" id="UP000254571">
    <property type="component" value="Unassembled WGS sequence"/>
</dbReference>
<reference evidence="1 2" key="1">
    <citation type="submission" date="2018-06" db="EMBL/GenBank/DDBJ databases">
        <authorList>
            <consortium name="Pathogen Informatics"/>
            <person name="Doyle S."/>
        </authorList>
    </citation>
    <scope>NUCLEOTIDE SEQUENCE [LARGE SCALE GENOMIC DNA]</scope>
    <source>
        <strain evidence="1 2">NCTC9149</strain>
    </source>
</reference>
<name>A0A7H4NYL7_9ENTR</name>
<evidence type="ECO:0000313" key="1">
    <source>
        <dbReference type="EMBL" id="STW05282.1"/>
    </source>
</evidence>
<dbReference type="InterPro" id="IPR021352">
    <property type="entry name" value="DUF2971"/>
</dbReference>
<protein>
    <submittedName>
        <fullName evidence="1">Protein of uncharacterized function (DUF2971)</fullName>
    </submittedName>
</protein>
<accession>A0A7H4NYL7</accession>
<dbReference type="AlphaFoldDB" id="A0A7H4NYL7"/>
<dbReference type="EMBL" id="UGMX01000002">
    <property type="protein sequence ID" value="STW05282.1"/>
    <property type="molecule type" value="Genomic_DNA"/>
</dbReference>
<proteinExistence type="predicted"/>
<evidence type="ECO:0000313" key="2">
    <source>
        <dbReference type="Proteomes" id="UP000254571"/>
    </source>
</evidence>
<dbReference type="Pfam" id="PF11185">
    <property type="entry name" value="DUF2971"/>
    <property type="match status" value="1"/>
</dbReference>